<gene>
    <name evidence="1" type="ORF">ACFPPC_16875</name>
</gene>
<comment type="caution">
    <text evidence="1">The sequence shown here is derived from an EMBL/GenBank/DDBJ whole genome shotgun (WGS) entry which is preliminary data.</text>
</comment>
<evidence type="ECO:0000313" key="1">
    <source>
        <dbReference type="EMBL" id="MFC5394316.1"/>
    </source>
</evidence>
<evidence type="ECO:0000313" key="2">
    <source>
        <dbReference type="Proteomes" id="UP001596104"/>
    </source>
</evidence>
<reference evidence="2" key="1">
    <citation type="journal article" date="2019" name="Int. J. Syst. Evol. Microbiol.">
        <title>The Global Catalogue of Microorganisms (GCM) 10K type strain sequencing project: providing services to taxonomists for standard genome sequencing and annotation.</title>
        <authorList>
            <consortium name="The Broad Institute Genomics Platform"/>
            <consortium name="The Broad Institute Genome Sequencing Center for Infectious Disease"/>
            <person name="Wu L."/>
            <person name="Ma J."/>
        </authorList>
    </citation>
    <scope>NUCLEOTIDE SEQUENCE [LARGE SCALE GENOMIC DNA]</scope>
    <source>
        <strain evidence="2">CGMCC 1.16326</strain>
    </source>
</reference>
<accession>A0ABW0HB64</accession>
<dbReference type="Gene3D" id="2.60.120.10">
    <property type="entry name" value="Jelly Rolls"/>
    <property type="match status" value="1"/>
</dbReference>
<protein>
    <submittedName>
        <fullName evidence="1">Cupin</fullName>
    </submittedName>
</protein>
<proteinExistence type="predicted"/>
<sequence>MRTIKPQNFTGSRAWEALDIERIDDATIRLHWTDQPYKWHVNDGPEVFVVLDGEVDMHTRTDGVESVQRLVRGDIFHAQDGDAHVAHPVGPARVLVIERAGSV</sequence>
<dbReference type="SUPFAM" id="SSF51182">
    <property type="entry name" value="RmlC-like cupins"/>
    <property type="match status" value="1"/>
</dbReference>
<dbReference type="Proteomes" id="UP001596104">
    <property type="component" value="Unassembled WGS sequence"/>
</dbReference>
<dbReference type="InterPro" id="IPR014710">
    <property type="entry name" value="RmlC-like_jellyroll"/>
</dbReference>
<dbReference type="InterPro" id="IPR011051">
    <property type="entry name" value="RmlC_Cupin_sf"/>
</dbReference>
<keyword evidence="2" id="KW-1185">Reference proteome</keyword>
<dbReference type="EMBL" id="JBHSLV010000030">
    <property type="protein sequence ID" value="MFC5394316.1"/>
    <property type="molecule type" value="Genomic_DNA"/>
</dbReference>
<organism evidence="1 2">
    <name type="scientific">Bosea vestrisii</name>
    <dbReference type="NCBI Taxonomy" id="151416"/>
    <lineage>
        <taxon>Bacteria</taxon>
        <taxon>Pseudomonadati</taxon>
        <taxon>Pseudomonadota</taxon>
        <taxon>Alphaproteobacteria</taxon>
        <taxon>Hyphomicrobiales</taxon>
        <taxon>Boseaceae</taxon>
        <taxon>Bosea</taxon>
    </lineage>
</organism>
<name>A0ABW0HB64_9HYPH</name>
<dbReference type="RefSeq" id="WP_377009550.1">
    <property type="nucleotide sequence ID" value="NZ_JBHSLV010000030.1"/>
</dbReference>